<keyword evidence="3" id="KW-1185">Reference proteome</keyword>
<dbReference type="SUPFAM" id="SSF54593">
    <property type="entry name" value="Glyoxalase/Bleomycin resistance protein/Dihydroxybiphenyl dioxygenase"/>
    <property type="match status" value="1"/>
</dbReference>
<dbReference type="InterPro" id="IPR028973">
    <property type="entry name" value="PhnB-like"/>
</dbReference>
<protein>
    <submittedName>
        <fullName evidence="2">PhnB protein</fullName>
    </submittedName>
</protein>
<sequence length="135" mass="14732">MASRLNPYISFAGNARQAMEFYHEIFGGDLRTNTYGEYGEQGSAIADNIMHAMLETPGGFALMGSDAPPGMEHRPGNDIAISLSGDDADELRGYWSRLSEGGTVSVPLEKQMWGDEFGACTDRFGIDWMVNIAQT</sequence>
<organism evidence="2 3">
    <name type="scientific">Thermomonospora umbrina</name>
    <dbReference type="NCBI Taxonomy" id="111806"/>
    <lineage>
        <taxon>Bacteria</taxon>
        <taxon>Bacillati</taxon>
        <taxon>Actinomycetota</taxon>
        <taxon>Actinomycetes</taxon>
        <taxon>Streptosporangiales</taxon>
        <taxon>Thermomonosporaceae</taxon>
        <taxon>Thermomonospora</taxon>
    </lineage>
</organism>
<dbReference type="Gene3D" id="3.10.180.10">
    <property type="entry name" value="2,3-Dihydroxybiphenyl 1,2-Dioxygenase, domain 1"/>
    <property type="match status" value="1"/>
</dbReference>
<dbReference type="InterPro" id="IPR004360">
    <property type="entry name" value="Glyas_Fos-R_dOase_dom"/>
</dbReference>
<dbReference type="InterPro" id="IPR029068">
    <property type="entry name" value="Glyas_Bleomycin-R_OHBP_Dase"/>
</dbReference>
<dbReference type="OrthoDB" id="9795306at2"/>
<dbReference type="PANTHER" id="PTHR33990">
    <property type="entry name" value="PROTEIN YJDN-RELATED"/>
    <property type="match status" value="1"/>
</dbReference>
<dbReference type="AlphaFoldDB" id="A0A3D9SI66"/>
<dbReference type="Proteomes" id="UP000256661">
    <property type="component" value="Unassembled WGS sequence"/>
</dbReference>
<comment type="caution">
    <text evidence="2">The sequence shown here is derived from an EMBL/GenBank/DDBJ whole genome shotgun (WGS) entry which is preliminary data.</text>
</comment>
<gene>
    <name evidence="2" type="ORF">DFJ69_1006</name>
</gene>
<proteinExistence type="predicted"/>
<evidence type="ECO:0000313" key="3">
    <source>
        <dbReference type="Proteomes" id="UP000256661"/>
    </source>
</evidence>
<evidence type="ECO:0000259" key="1">
    <source>
        <dbReference type="Pfam" id="PF00903"/>
    </source>
</evidence>
<feature type="domain" description="Glyoxalase/fosfomycin resistance/dioxygenase" evidence="1">
    <location>
        <begin position="5"/>
        <end position="130"/>
    </location>
</feature>
<evidence type="ECO:0000313" key="2">
    <source>
        <dbReference type="EMBL" id="REE95609.1"/>
    </source>
</evidence>
<dbReference type="CDD" id="cd06588">
    <property type="entry name" value="PhnB_like"/>
    <property type="match status" value="1"/>
</dbReference>
<name>A0A3D9SI66_9ACTN</name>
<dbReference type="RefSeq" id="WP_116021372.1">
    <property type="nucleotide sequence ID" value="NZ_QTTT01000001.1"/>
</dbReference>
<dbReference type="EMBL" id="QTTT01000001">
    <property type="protein sequence ID" value="REE95609.1"/>
    <property type="molecule type" value="Genomic_DNA"/>
</dbReference>
<dbReference type="Pfam" id="PF00903">
    <property type="entry name" value="Glyoxalase"/>
    <property type="match status" value="1"/>
</dbReference>
<reference evidence="2 3" key="1">
    <citation type="submission" date="2018-08" db="EMBL/GenBank/DDBJ databases">
        <title>Sequencing the genomes of 1000 actinobacteria strains.</title>
        <authorList>
            <person name="Klenk H.-P."/>
        </authorList>
    </citation>
    <scope>NUCLEOTIDE SEQUENCE [LARGE SCALE GENOMIC DNA]</scope>
    <source>
        <strain evidence="2 3">DSM 43927</strain>
    </source>
</reference>
<dbReference type="PANTHER" id="PTHR33990:SF1">
    <property type="entry name" value="PROTEIN YJDN"/>
    <property type="match status" value="1"/>
</dbReference>
<accession>A0A3D9SI66</accession>